<reference evidence="4" key="2">
    <citation type="submission" date="2019-10" db="EMBL/GenBank/DDBJ databases">
        <title>A de novo genome assembly of a pear dwarfing rootstock.</title>
        <authorList>
            <person name="Wang F."/>
            <person name="Wang J."/>
            <person name="Li S."/>
            <person name="Zhang Y."/>
            <person name="Fang M."/>
            <person name="Ma L."/>
            <person name="Zhao Y."/>
            <person name="Jiang S."/>
        </authorList>
    </citation>
    <scope>NUCLEOTIDE SEQUENCE [LARGE SCALE GENOMIC DNA]</scope>
</reference>
<reference evidence="3 4" key="1">
    <citation type="submission" date="2019-09" db="EMBL/GenBank/DDBJ databases">
        <authorList>
            <person name="Ou C."/>
        </authorList>
    </citation>
    <scope>NUCLEOTIDE SEQUENCE [LARGE SCALE GENOMIC DNA]</scope>
    <source>
        <strain evidence="3">S2</strain>
        <tissue evidence="3">Leaf</tissue>
    </source>
</reference>
<organism evidence="3 4">
    <name type="scientific">Pyrus ussuriensis x Pyrus communis</name>
    <dbReference type="NCBI Taxonomy" id="2448454"/>
    <lineage>
        <taxon>Eukaryota</taxon>
        <taxon>Viridiplantae</taxon>
        <taxon>Streptophyta</taxon>
        <taxon>Embryophyta</taxon>
        <taxon>Tracheophyta</taxon>
        <taxon>Spermatophyta</taxon>
        <taxon>Magnoliopsida</taxon>
        <taxon>eudicotyledons</taxon>
        <taxon>Gunneridae</taxon>
        <taxon>Pentapetalae</taxon>
        <taxon>rosids</taxon>
        <taxon>fabids</taxon>
        <taxon>Rosales</taxon>
        <taxon>Rosaceae</taxon>
        <taxon>Amygdaloideae</taxon>
        <taxon>Maleae</taxon>
        <taxon>Pyrus</taxon>
    </lineage>
</organism>
<evidence type="ECO:0000259" key="2">
    <source>
        <dbReference type="Pfam" id="PF03070"/>
    </source>
</evidence>
<dbReference type="Gene3D" id="1.20.910.10">
    <property type="entry name" value="Heme oxygenase-like"/>
    <property type="match status" value="1"/>
</dbReference>
<dbReference type="EMBL" id="SMOL01000160">
    <property type="protein sequence ID" value="KAB2625200.1"/>
    <property type="molecule type" value="Genomic_DNA"/>
</dbReference>
<evidence type="ECO:0000313" key="3">
    <source>
        <dbReference type="EMBL" id="KAB2625200.1"/>
    </source>
</evidence>
<accession>A0A5N5HI80</accession>
<feature type="region of interest" description="Disordered" evidence="1">
    <location>
        <begin position="390"/>
        <end position="425"/>
    </location>
</feature>
<dbReference type="SUPFAM" id="SSF48613">
    <property type="entry name" value="Heme oxygenase-like"/>
    <property type="match status" value="1"/>
</dbReference>
<sequence length="458" mass="50601">MDGKPKAGVSMTNTWLRKHRLIYTGATRHPFIISIRDGTVDLSAFKRWLGQDYIFVRAFVPFVASVLIKAWKNSDHESGDIELVLSGVVALSDEIEWFKQEASKWGVELSGVVPEKTTQDYCRFLEDLMSPDVDFAVAMTAFWAIEAVYQESFAHCLEEGSKTPPELQEACQRWGNDGFGQYCSSLRNIADRELEKAASDGGPLVKVSEDVVTKAEVAFLRVLEYEQEMRLKLDKQTAVACAVCRSMVKWWFLGLEKNKGSEEEEEDLQMVVSSSKLLLCSEQGLRSLGLVMGRKKMGKCEALCLRNNNTTPDSLSCNYNPNHEISTTPAPNSPPIITGYPCNDAAPVAPTAPDYHCPTQAAPCTDVPSLVPHDDGVDCECLKPPGQDTGSCSSSSAGLHDQPATPPPFMPKNTNEKGEGKKKSAGNVFEVRGNTITGWNFRLSKHLYMMNTVHYISP</sequence>
<dbReference type="Proteomes" id="UP000327157">
    <property type="component" value="Chromosome 16"/>
</dbReference>
<keyword evidence="4" id="KW-1185">Reference proteome</keyword>
<evidence type="ECO:0000256" key="1">
    <source>
        <dbReference type="SAM" id="MobiDB-lite"/>
    </source>
</evidence>
<dbReference type="PANTHER" id="PTHR43198">
    <property type="entry name" value="BIFUNCTIONAL TH2 PROTEIN"/>
    <property type="match status" value="1"/>
</dbReference>
<dbReference type="CDD" id="cd19357">
    <property type="entry name" value="TenA_E_At3g16990-like"/>
    <property type="match status" value="1"/>
</dbReference>
<protein>
    <submittedName>
        <fullName evidence="3">Seed maturation protein PM36</fullName>
    </submittedName>
</protein>
<dbReference type="AlphaFoldDB" id="A0A5N5HI80"/>
<dbReference type="GO" id="GO:0005829">
    <property type="term" value="C:cytosol"/>
    <property type="evidence" value="ECO:0007669"/>
    <property type="project" value="TreeGrafter"/>
</dbReference>
<gene>
    <name evidence="3" type="ORF">D8674_016860</name>
</gene>
<dbReference type="OrthoDB" id="37730at2759"/>
<dbReference type="InterPro" id="IPR016084">
    <property type="entry name" value="Haem_Oase-like_multi-hlx"/>
</dbReference>
<dbReference type="InterPro" id="IPR004305">
    <property type="entry name" value="Thiaminase-2/PQQC"/>
</dbReference>
<dbReference type="GO" id="GO:0006772">
    <property type="term" value="P:thiamine metabolic process"/>
    <property type="evidence" value="ECO:0007669"/>
    <property type="project" value="UniProtKB-ARBA"/>
</dbReference>
<reference evidence="3 4" key="3">
    <citation type="submission" date="2019-11" db="EMBL/GenBank/DDBJ databases">
        <title>A de novo genome assembly of a pear dwarfing rootstock.</title>
        <authorList>
            <person name="Wang F."/>
            <person name="Wang J."/>
            <person name="Li S."/>
            <person name="Zhang Y."/>
            <person name="Fang M."/>
            <person name="Ma L."/>
            <person name="Zhao Y."/>
            <person name="Jiang S."/>
        </authorList>
    </citation>
    <scope>NUCLEOTIDE SEQUENCE [LARGE SCALE GENOMIC DNA]</scope>
    <source>
        <strain evidence="3">S2</strain>
        <tissue evidence="3">Leaf</tissue>
    </source>
</reference>
<comment type="caution">
    <text evidence="3">The sequence shown here is derived from an EMBL/GenBank/DDBJ whole genome shotgun (WGS) entry which is preliminary data.</text>
</comment>
<dbReference type="Pfam" id="PF03070">
    <property type="entry name" value="TENA_THI-4"/>
    <property type="match status" value="1"/>
</dbReference>
<proteinExistence type="predicted"/>
<dbReference type="InterPro" id="IPR050967">
    <property type="entry name" value="Thiamine_Salvage_TenA"/>
</dbReference>
<dbReference type="PANTHER" id="PTHR43198:SF5">
    <property type="entry name" value="BIFUNCTIONAL TENA-E PROTEIN"/>
    <property type="match status" value="1"/>
</dbReference>
<name>A0A5N5HI80_9ROSA</name>
<evidence type="ECO:0000313" key="4">
    <source>
        <dbReference type="Proteomes" id="UP000327157"/>
    </source>
</evidence>
<feature type="domain" description="Thiaminase-2/PQQC" evidence="2">
    <location>
        <begin position="17"/>
        <end position="226"/>
    </location>
</feature>